<dbReference type="RefSeq" id="WP_183852253.1">
    <property type="nucleotide sequence ID" value="NZ_JACHOO010000001.1"/>
</dbReference>
<keyword evidence="1" id="KW-1133">Transmembrane helix</keyword>
<dbReference type="AlphaFoldDB" id="A0A7W9CTA1"/>
<gene>
    <name evidence="2" type="ORF">GGQ63_000558</name>
</gene>
<accession>A0A7W9CTA1</accession>
<proteinExistence type="predicted"/>
<dbReference type="PANTHER" id="PTHR33973:SF4">
    <property type="entry name" value="OS07G0153300 PROTEIN"/>
    <property type="match status" value="1"/>
</dbReference>
<evidence type="ECO:0000256" key="1">
    <source>
        <dbReference type="SAM" id="Phobius"/>
    </source>
</evidence>
<dbReference type="EMBL" id="JACHOO010000001">
    <property type="protein sequence ID" value="MBB5751515.1"/>
    <property type="molecule type" value="Genomic_DNA"/>
</dbReference>
<dbReference type="Proteomes" id="UP000523821">
    <property type="component" value="Unassembled WGS sequence"/>
</dbReference>
<feature type="transmembrane region" description="Helical" evidence="1">
    <location>
        <begin position="208"/>
        <end position="229"/>
    </location>
</feature>
<reference evidence="2 3" key="1">
    <citation type="submission" date="2020-08" db="EMBL/GenBank/DDBJ databases">
        <title>Genomic Encyclopedia of Type Strains, Phase IV (KMG-IV): sequencing the most valuable type-strain genomes for metagenomic binning, comparative biology and taxonomic classification.</title>
        <authorList>
            <person name="Goeker M."/>
        </authorList>
    </citation>
    <scope>NUCLEOTIDE SEQUENCE [LARGE SCALE GENOMIC DNA]</scope>
    <source>
        <strain evidence="2 3">DSM 16268</strain>
    </source>
</reference>
<comment type="caution">
    <text evidence="2">The sequence shown here is derived from an EMBL/GenBank/DDBJ whole genome shotgun (WGS) entry which is preliminary data.</text>
</comment>
<evidence type="ECO:0000313" key="2">
    <source>
        <dbReference type="EMBL" id="MBB5751515.1"/>
    </source>
</evidence>
<dbReference type="InterPro" id="IPR010775">
    <property type="entry name" value="DUF1365"/>
</dbReference>
<evidence type="ECO:0008006" key="4">
    <source>
        <dbReference type="Google" id="ProtNLM"/>
    </source>
</evidence>
<evidence type="ECO:0000313" key="3">
    <source>
        <dbReference type="Proteomes" id="UP000523821"/>
    </source>
</evidence>
<protein>
    <recommendedName>
        <fullName evidence="4">DUF1365 domain-containing protein</fullName>
    </recommendedName>
</protein>
<keyword evidence="1" id="KW-0472">Membrane</keyword>
<dbReference type="PANTHER" id="PTHR33973">
    <property type="entry name" value="OS07G0153300 PROTEIN"/>
    <property type="match status" value="1"/>
</dbReference>
<organism evidence="2 3">
    <name type="scientific">Prosthecomicrobium pneumaticum</name>
    <dbReference type="NCBI Taxonomy" id="81895"/>
    <lineage>
        <taxon>Bacteria</taxon>
        <taxon>Pseudomonadati</taxon>
        <taxon>Pseudomonadota</taxon>
        <taxon>Alphaproteobacteria</taxon>
        <taxon>Hyphomicrobiales</taxon>
        <taxon>Kaistiaceae</taxon>
        <taxon>Prosthecomicrobium</taxon>
    </lineage>
</organism>
<name>A0A7W9CTA1_9HYPH</name>
<keyword evidence="1" id="KW-0812">Transmembrane</keyword>
<sequence length="266" mass="30133">MSEVSALYAGRVWHQRISPRRHRLDYRMFWMLIDLDELDALDRRLLFFSRGRFNLFSFHDADHGDGSGAPLRTQIEGHLVEAGIADPIGAIRIVAMPRLLGYAFNPLTLYFCYTTAGRLRAIVYEVNNTFGERHAYLIAVDRPEEETIRQTVDKSFYVSPFLDMDMTYRFAIRPPGSSLSVSIGAYSAGEPVLAAAFRGERRALSDRALLAAFFAFPAMTLKVIVGIHWEALKIRLKGIGFRRRPPAPAQFVTVGEPVALPVERRR</sequence>
<dbReference type="Pfam" id="PF07103">
    <property type="entry name" value="DUF1365"/>
    <property type="match status" value="1"/>
</dbReference>
<keyword evidence="3" id="KW-1185">Reference proteome</keyword>